<evidence type="ECO:0000256" key="1">
    <source>
        <dbReference type="ARBA" id="ARBA00008520"/>
    </source>
</evidence>
<dbReference type="AlphaFoldDB" id="A0A6J6HNF7"/>
<evidence type="ECO:0000256" key="3">
    <source>
        <dbReference type="ARBA" id="ARBA00022729"/>
    </source>
</evidence>
<comment type="similarity">
    <text evidence="1">Belongs to the bacterial solute-binding protein 1 family.</text>
</comment>
<keyword evidence="3" id="KW-0732">Signal</keyword>
<dbReference type="SUPFAM" id="SSF53850">
    <property type="entry name" value="Periplasmic binding protein-like II"/>
    <property type="match status" value="1"/>
</dbReference>
<dbReference type="GO" id="GO:0042956">
    <property type="term" value="P:maltodextrin transmembrane transport"/>
    <property type="evidence" value="ECO:0007669"/>
    <property type="project" value="TreeGrafter"/>
</dbReference>
<dbReference type="EMBL" id="CAEZUS010000113">
    <property type="protein sequence ID" value="CAB4612534.1"/>
    <property type="molecule type" value="Genomic_DNA"/>
</dbReference>
<gene>
    <name evidence="4" type="ORF">UFOPK1852_00771</name>
</gene>
<organism evidence="4">
    <name type="scientific">freshwater metagenome</name>
    <dbReference type="NCBI Taxonomy" id="449393"/>
    <lineage>
        <taxon>unclassified sequences</taxon>
        <taxon>metagenomes</taxon>
        <taxon>ecological metagenomes</taxon>
    </lineage>
</organism>
<evidence type="ECO:0000313" key="4">
    <source>
        <dbReference type="EMBL" id="CAB4612534.1"/>
    </source>
</evidence>
<dbReference type="PANTHER" id="PTHR30061:SF50">
    <property type="entry name" value="MALTOSE_MALTODEXTRIN-BINDING PERIPLASMIC PROTEIN"/>
    <property type="match status" value="1"/>
</dbReference>
<dbReference type="GO" id="GO:1901982">
    <property type="term" value="F:maltose binding"/>
    <property type="evidence" value="ECO:0007669"/>
    <property type="project" value="TreeGrafter"/>
</dbReference>
<dbReference type="PANTHER" id="PTHR30061">
    <property type="entry name" value="MALTOSE-BINDING PERIPLASMIC PROTEIN"/>
    <property type="match status" value="1"/>
</dbReference>
<name>A0A6J6HNF7_9ZZZZ</name>
<protein>
    <submittedName>
        <fullName evidence="4">Unannotated protein</fullName>
    </submittedName>
</protein>
<sequence length="419" mass="43892">MKNRLLKGLALAATMSFAVGLTVVPAQAASEIIVWADETRGPNLEKVFKAKGDWVAGSTIKVVTFSSYDALGTAFENSTATTGPDILVAGNDWVVKSAKSGKLAPIVLTAAQKSQFNPSQFFDLSYGGKLYGVPVDINNVSMVYNTKLVKTAPKSYADMVNYYLANKTKKGLKAGLCIAGGGMAWGGHSGFSALGADAYYMKADGTVDYNKSFDPAVFAKNVKTYLLDKNGKSNGFYPAVDTGCMDNYLAGKVPFAVIGNWHWKQFAEAGFEMNLMPVPGVKAGTYGKMFGSVSGAMLTSYAETHGVSVAAKSLLTNFFASTAGQVAYEAQEGRPPANKGAQKSQLVLPGQKAFGAAAGLSSIPQIGAFLGNEAGGASYWASSGAYWTAVLVDGKDPLVEAKKLAAIWKANVAAGKADL</sequence>
<evidence type="ECO:0000256" key="2">
    <source>
        <dbReference type="ARBA" id="ARBA00022448"/>
    </source>
</evidence>
<proteinExistence type="inferred from homology"/>
<dbReference type="GO" id="GO:0055052">
    <property type="term" value="C:ATP-binding cassette (ABC) transporter complex, substrate-binding subunit-containing"/>
    <property type="evidence" value="ECO:0007669"/>
    <property type="project" value="TreeGrafter"/>
</dbReference>
<keyword evidence="2" id="KW-0813">Transport</keyword>
<accession>A0A6J6HNF7</accession>
<reference evidence="4" key="1">
    <citation type="submission" date="2020-05" db="EMBL/GenBank/DDBJ databases">
        <authorList>
            <person name="Chiriac C."/>
            <person name="Salcher M."/>
            <person name="Ghai R."/>
            <person name="Kavagutti S V."/>
        </authorList>
    </citation>
    <scope>NUCLEOTIDE SEQUENCE</scope>
</reference>
<dbReference type="Gene3D" id="3.40.190.10">
    <property type="entry name" value="Periplasmic binding protein-like II"/>
    <property type="match status" value="2"/>
</dbReference>
<dbReference type="GO" id="GO:0015768">
    <property type="term" value="P:maltose transport"/>
    <property type="evidence" value="ECO:0007669"/>
    <property type="project" value="TreeGrafter"/>
</dbReference>